<keyword evidence="7 11" id="KW-0067">ATP-binding</keyword>
<dbReference type="SUPFAM" id="SSF52540">
    <property type="entry name" value="P-loop containing nucleoside triphosphate hydrolases"/>
    <property type="match status" value="1"/>
</dbReference>
<dbReference type="InterPro" id="IPR003593">
    <property type="entry name" value="AAA+_ATPase"/>
</dbReference>
<keyword evidence="9" id="KW-0472">Membrane</keyword>
<dbReference type="InterPro" id="IPR017871">
    <property type="entry name" value="ABC_transporter-like_CS"/>
</dbReference>
<evidence type="ECO:0000256" key="7">
    <source>
        <dbReference type="ARBA" id="ARBA00022840"/>
    </source>
</evidence>
<evidence type="ECO:0000256" key="8">
    <source>
        <dbReference type="ARBA" id="ARBA00022967"/>
    </source>
</evidence>
<evidence type="ECO:0000256" key="4">
    <source>
        <dbReference type="ARBA" id="ARBA00022475"/>
    </source>
</evidence>
<gene>
    <name evidence="11" type="ORF">GCM10010170_037780</name>
</gene>
<keyword evidence="4" id="KW-1003">Cell membrane</keyword>
<evidence type="ECO:0000256" key="5">
    <source>
        <dbReference type="ARBA" id="ARBA00022519"/>
    </source>
</evidence>
<evidence type="ECO:0000256" key="9">
    <source>
        <dbReference type="ARBA" id="ARBA00023136"/>
    </source>
</evidence>
<dbReference type="Proteomes" id="UP001501444">
    <property type="component" value="Unassembled WGS sequence"/>
</dbReference>
<name>A0ABP5TDA4_9ACTN</name>
<dbReference type="InterPro" id="IPR027417">
    <property type="entry name" value="P-loop_NTPase"/>
</dbReference>
<feature type="domain" description="ABC transporter" evidence="10">
    <location>
        <begin position="5"/>
        <end position="251"/>
    </location>
</feature>
<dbReference type="PANTHER" id="PTHR43297:SF14">
    <property type="entry name" value="ATPASE AAA-TYPE CORE DOMAIN-CONTAINING PROTEIN"/>
    <property type="match status" value="1"/>
</dbReference>
<reference evidence="12" key="1">
    <citation type="journal article" date="2019" name="Int. J. Syst. Evol. Microbiol.">
        <title>The Global Catalogue of Microorganisms (GCM) 10K type strain sequencing project: providing services to taxonomists for standard genome sequencing and annotation.</title>
        <authorList>
            <consortium name="The Broad Institute Genomics Platform"/>
            <consortium name="The Broad Institute Genome Sequencing Center for Infectious Disease"/>
            <person name="Wu L."/>
            <person name="Ma J."/>
        </authorList>
    </citation>
    <scope>NUCLEOTIDE SEQUENCE [LARGE SCALE GENOMIC DNA]</scope>
    <source>
        <strain evidence="12">JCM 3272</strain>
    </source>
</reference>
<dbReference type="PROSITE" id="PS50893">
    <property type="entry name" value="ABC_TRANSPORTER_2"/>
    <property type="match status" value="1"/>
</dbReference>
<comment type="similarity">
    <text evidence="2">Belongs to the ABC transporter superfamily.</text>
</comment>
<keyword evidence="6" id="KW-0547">Nucleotide-binding</keyword>
<keyword evidence="8" id="KW-1278">Translocase</keyword>
<dbReference type="PANTHER" id="PTHR43297">
    <property type="entry name" value="OLIGOPEPTIDE TRANSPORT ATP-BINDING PROTEIN APPD"/>
    <property type="match status" value="1"/>
</dbReference>
<sequence length="270" mass="28645">MSDILTVDGLRAAFGSREVVHGIGFRVGHGRAVGLVGETGSGKSVTVRSVLGLIRPPGRVTAGSAMFDGTDLLKLPPRQMRRIRGDRIGFIAQNPFGALNPILSIRKQFHIAMRAHRKISKEESYEAALIGLRSVGVAGPERVLAGHAHELSGGMAQRVVIALVMSMDPTLIVADEPTTALDLTVQRQVLDLIDGLIRDTGRSMLLITHDLGVVAQYCQDVVVMNAGTVVESGTVADVFGAPEHPYTQQLLAASAETPAAKPSEDPHVVA</sequence>
<dbReference type="RefSeq" id="WP_344613729.1">
    <property type="nucleotide sequence ID" value="NZ_BAAARV010000027.1"/>
</dbReference>
<evidence type="ECO:0000313" key="11">
    <source>
        <dbReference type="EMBL" id="GAA2348874.1"/>
    </source>
</evidence>
<keyword evidence="3" id="KW-0813">Transport</keyword>
<evidence type="ECO:0000313" key="12">
    <source>
        <dbReference type="Proteomes" id="UP001501444"/>
    </source>
</evidence>
<protein>
    <submittedName>
        <fullName evidence="11">ATP-binding cassette domain-containing protein</fullName>
    </submittedName>
</protein>
<evidence type="ECO:0000256" key="2">
    <source>
        <dbReference type="ARBA" id="ARBA00005417"/>
    </source>
</evidence>
<keyword evidence="5" id="KW-0997">Cell inner membrane</keyword>
<evidence type="ECO:0000259" key="10">
    <source>
        <dbReference type="PROSITE" id="PS50893"/>
    </source>
</evidence>
<dbReference type="CDD" id="cd03257">
    <property type="entry name" value="ABC_NikE_OppD_transporters"/>
    <property type="match status" value="1"/>
</dbReference>
<accession>A0ABP5TDA4</accession>
<dbReference type="Pfam" id="PF00005">
    <property type="entry name" value="ABC_tran"/>
    <property type="match status" value="1"/>
</dbReference>
<dbReference type="InterPro" id="IPR003439">
    <property type="entry name" value="ABC_transporter-like_ATP-bd"/>
</dbReference>
<dbReference type="Gene3D" id="3.40.50.300">
    <property type="entry name" value="P-loop containing nucleotide triphosphate hydrolases"/>
    <property type="match status" value="1"/>
</dbReference>
<evidence type="ECO:0000256" key="3">
    <source>
        <dbReference type="ARBA" id="ARBA00022448"/>
    </source>
</evidence>
<dbReference type="EMBL" id="BAAARV010000027">
    <property type="protein sequence ID" value="GAA2348874.1"/>
    <property type="molecule type" value="Genomic_DNA"/>
</dbReference>
<dbReference type="SMART" id="SM00382">
    <property type="entry name" value="AAA"/>
    <property type="match status" value="1"/>
</dbReference>
<organism evidence="11 12">
    <name type="scientific">Dactylosporangium salmoneum</name>
    <dbReference type="NCBI Taxonomy" id="53361"/>
    <lineage>
        <taxon>Bacteria</taxon>
        <taxon>Bacillati</taxon>
        <taxon>Actinomycetota</taxon>
        <taxon>Actinomycetes</taxon>
        <taxon>Micromonosporales</taxon>
        <taxon>Micromonosporaceae</taxon>
        <taxon>Dactylosporangium</taxon>
    </lineage>
</organism>
<proteinExistence type="inferred from homology"/>
<evidence type="ECO:0000256" key="6">
    <source>
        <dbReference type="ARBA" id="ARBA00022741"/>
    </source>
</evidence>
<dbReference type="PROSITE" id="PS00211">
    <property type="entry name" value="ABC_TRANSPORTER_1"/>
    <property type="match status" value="1"/>
</dbReference>
<comment type="caution">
    <text evidence="11">The sequence shown here is derived from an EMBL/GenBank/DDBJ whole genome shotgun (WGS) entry which is preliminary data.</text>
</comment>
<dbReference type="GO" id="GO:0005524">
    <property type="term" value="F:ATP binding"/>
    <property type="evidence" value="ECO:0007669"/>
    <property type="project" value="UniProtKB-KW"/>
</dbReference>
<comment type="subcellular location">
    <subcellularLocation>
        <location evidence="1">Cell membrane</location>
        <topology evidence="1">Peripheral membrane protein</topology>
    </subcellularLocation>
</comment>
<evidence type="ECO:0000256" key="1">
    <source>
        <dbReference type="ARBA" id="ARBA00004202"/>
    </source>
</evidence>
<dbReference type="InterPro" id="IPR050388">
    <property type="entry name" value="ABC_Ni/Peptide_Import"/>
</dbReference>
<keyword evidence="12" id="KW-1185">Reference proteome</keyword>